<dbReference type="InterPro" id="IPR033985">
    <property type="entry name" value="SusD-like_N"/>
</dbReference>
<evidence type="ECO:0008006" key="10">
    <source>
        <dbReference type="Google" id="ProtNLM"/>
    </source>
</evidence>
<dbReference type="InterPro" id="IPR011990">
    <property type="entry name" value="TPR-like_helical_dom_sf"/>
</dbReference>
<accession>A0A142ES10</accession>
<evidence type="ECO:0000256" key="5">
    <source>
        <dbReference type="ARBA" id="ARBA00023237"/>
    </source>
</evidence>
<dbReference type="CDD" id="cd08977">
    <property type="entry name" value="SusD"/>
    <property type="match status" value="1"/>
</dbReference>
<dbReference type="SUPFAM" id="SSF48452">
    <property type="entry name" value="TPR-like"/>
    <property type="match status" value="1"/>
</dbReference>
<feature type="domain" description="RagB/SusD" evidence="6">
    <location>
        <begin position="355"/>
        <end position="459"/>
    </location>
</feature>
<evidence type="ECO:0000313" key="9">
    <source>
        <dbReference type="Proteomes" id="UP000073816"/>
    </source>
</evidence>
<protein>
    <recommendedName>
        <fullName evidence="10">Carbohydrate-binding protein SusD</fullName>
    </recommendedName>
</protein>
<dbReference type="KEGG" id="alm:AO498_15785"/>
<dbReference type="Pfam" id="PF07980">
    <property type="entry name" value="SusD_RagB"/>
    <property type="match status" value="1"/>
</dbReference>
<name>A0A142ES10_9BACT</name>
<reference evidence="9" key="1">
    <citation type="submission" date="2015-09" db="EMBL/GenBank/DDBJ databases">
        <title>Complete sequence of Algoriphagus sp. M8-2.</title>
        <authorList>
            <person name="Shintani M."/>
        </authorList>
    </citation>
    <scope>NUCLEOTIDE SEQUENCE [LARGE SCALE GENOMIC DNA]</scope>
    <source>
        <strain evidence="9">M8-2</strain>
    </source>
</reference>
<dbReference type="Gene3D" id="1.25.40.390">
    <property type="match status" value="1"/>
</dbReference>
<dbReference type="PATRIC" id="fig|1727163.4.peg.3313"/>
<keyword evidence="5" id="KW-0998">Cell outer membrane</keyword>
<dbReference type="STRING" id="1727163.AO498_15785"/>
<reference evidence="8 9" key="2">
    <citation type="journal article" date="2016" name="Genome Announc.">
        <title>Complete Genome Sequence of Algoriphagus sp. Strain M8-2, Isolated from a Brackish Lake.</title>
        <authorList>
            <person name="Muraguchi Y."/>
            <person name="Kushimoto K."/>
            <person name="Ohtsubo Y."/>
            <person name="Suzuki T."/>
            <person name="Dohra H."/>
            <person name="Kimbara K."/>
            <person name="Shintani M."/>
        </authorList>
    </citation>
    <scope>NUCLEOTIDE SEQUENCE [LARGE SCALE GENOMIC DNA]</scope>
    <source>
        <strain evidence="8 9">M8-2</strain>
    </source>
</reference>
<evidence type="ECO:0000256" key="2">
    <source>
        <dbReference type="ARBA" id="ARBA00006275"/>
    </source>
</evidence>
<dbReference type="Pfam" id="PF14322">
    <property type="entry name" value="SusD-like_3"/>
    <property type="match status" value="1"/>
</dbReference>
<sequence length="505" mass="56067">MKLYRKYISLIALAGLMGCGPDFLEVFPETQLSSATFFKTQSDFEQAVNAAYVPLRTITNDRSWLLGEMHSDNTYYARNILFGATEQQEDLADFAVPEANGVTSNTHVLNQYRQDYLIIARANQILALIDEVDFDAAAKANVKGQALYLRAYAYFELARYFGKAPLHLTPVASREEAALELSGEDELYAQIISDLDAAIPLLPEKSKQQAGRVTAGAARMLLANVHINRKSWSTAETLLRAIVNSGEYSLIPDYANVFPGNSSNKNNSESIFEVQFLEGAAGLNGNFIYSFMPRPISAAELKPITGTSNPQNIDGEGNNIPTPDIIAAFEEGDLRKDVSIGYVELAGSFRADKVYPYILKHAKTHSQHNNHGTNWIIYRYAETLLFLAEVLNEQGKTGEAVGYLNQVRARAGLAPTTASGQADVREAIFKERRVELAFENKRWFDIQRTDRIQEIIGAYGQRIIANPLDYYYPPVAGAVPRSNAFTNLSKFYAMPAAEADLSPYF</sequence>
<evidence type="ECO:0000313" key="8">
    <source>
        <dbReference type="EMBL" id="AMQ57915.1"/>
    </source>
</evidence>
<dbReference type="RefSeq" id="WP_067549779.1">
    <property type="nucleotide sequence ID" value="NZ_CP012836.1"/>
</dbReference>
<evidence type="ECO:0000259" key="7">
    <source>
        <dbReference type="Pfam" id="PF14322"/>
    </source>
</evidence>
<organism evidence="8 9">
    <name type="scientific">Algoriphagus sanaruensis</name>
    <dbReference type="NCBI Taxonomy" id="1727163"/>
    <lineage>
        <taxon>Bacteria</taxon>
        <taxon>Pseudomonadati</taxon>
        <taxon>Bacteroidota</taxon>
        <taxon>Cytophagia</taxon>
        <taxon>Cytophagales</taxon>
        <taxon>Cyclobacteriaceae</taxon>
        <taxon>Algoriphagus</taxon>
    </lineage>
</organism>
<keyword evidence="4" id="KW-0472">Membrane</keyword>
<keyword evidence="3" id="KW-0732">Signal</keyword>
<comment type="subcellular location">
    <subcellularLocation>
        <location evidence="1">Cell outer membrane</location>
    </subcellularLocation>
</comment>
<evidence type="ECO:0000256" key="3">
    <source>
        <dbReference type="ARBA" id="ARBA00022729"/>
    </source>
</evidence>
<evidence type="ECO:0000256" key="4">
    <source>
        <dbReference type="ARBA" id="ARBA00023136"/>
    </source>
</evidence>
<gene>
    <name evidence="8" type="ORF">AO498_15785</name>
</gene>
<dbReference type="EMBL" id="CP012836">
    <property type="protein sequence ID" value="AMQ57915.1"/>
    <property type="molecule type" value="Genomic_DNA"/>
</dbReference>
<dbReference type="GO" id="GO:0009279">
    <property type="term" value="C:cell outer membrane"/>
    <property type="evidence" value="ECO:0007669"/>
    <property type="project" value="UniProtKB-SubCell"/>
</dbReference>
<dbReference type="AlphaFoldDB" id="A0A142ES10"/>
<dbReference type="InterPro" id="IPR012944">
    <property type="entry name" value="SusD_RagB_dom"/>
</dbReference>
<comment type="similarity">
    <text evidence="2">Belongs to the SusD family.</text>
</comment>
<keyword evidence="9" id="KW-1185">Reference proteome</keyword>
<evidence type="ECO:0000259" key="6">
    <source>
        <dbReference type="Pfam" id="PF07980"/>
    </source>
</evidence>
<feature type="domain" description="SusD-like N-terminal" evidence="7">
    <location>
        <begin position="22"/>
        <end position="225"/>
    </location>
</feature>
<dbReference type="OrthoDB" id="691907at2"/>
<proteinExistence type="inferred from homology"/>
<dbReference type="PROSITE" id="PS51257">
    <property type="entry name" value="PROKAR_LIPOPROTEIN"/>
    <property type="match status" value="1"/>
</dbReference>
<evidence type="ECO:0000256" key="1">
    <source>
        <dbReference type="ARBA" id="ARBA00004442"/>
    </source>
</evidence>
<dbReference type="Proteomes" id="UP000073816">
    <property type="component" value="Chromosome"/>
</dbReference>